<name>A0A6N9TJI0_DISTH</name>
<evidence type="ECO:0000313" key="1">
    <source>
        <dbReference type="EMBL" id="NDY41238.1"/>
    </source>
</evidence>
<reference evidence="1 2" key="1">
    <citation type="submission" date="2020-02" db="EMBL/GenBank/DDBJ databases">
        <title>Comparative genomics of sulfur disproportionating microorganisms.</title>
        <authorList>
            <person name="Ward L.M."/>
            <person name="Bertran E."/>
            <person name="Johnston D.T."/>
        </authorList>
    </citation>
    <scope>NUCLEOTIDE SEQUENCE [LARGE SCALE GENOMIC DNA]</scope>
    <source>
        <strain evidence="1 2">DSM 100025</strain>
    </source>
</reference>
<gene>
    <name evidence="1" type="ORF">G3N55_00035</name>
</gene>
<organism evidence="1 2">
    <name type="scientific">Dissulfurirhabdus thermomarina</name>
    <dbReference type="NCBI Taxonomy" id="1765737"/>
    <lineage>
        <taxon>Bacteria</taxon>
        <taxon>Deltaproteobacteria</taxon>
        <taxon>Dissulfurirhabdaceae</taxon>
        <taxon>Dissulfurirhabdus</taxon>
    </lineage>
</organism>
<dbReference type="EMBL" id="JAAGRR010000001">
    <property type="protein sequence ID" value="NDY41238.1"/>
    <property type="molecule type" value="Genomic_DNA"/>
</dbReference>
<accession>A0A6N9TJI0</accession>
<proteinExistence type="predicted"/>
<protein>
    <submittedName>
        <fullName evidence="1">Pseudouridine synthase</fullName>
    </submittedName>
</protein>
<comment type="caution">
    <text evidence="1">The sequence shown here is derived from an EMBL/GenBank/DDBJ whole genome shotgun (WGS) entry which is preliminary data.</text>
</comment>
<dbReference type="AlphaFoldDB" id="A0A6N9TJI0"/>
<sequence>MALDQLVNTLCWWLPGGCWADETLSSRAWRLRDEVPWLRRWIDRIFWWQPAHCRQAYESERRRLQAPPELRCMDG</sequence>
<dbReference type="Proteomes" id="UP000469346">
    <property type="component" value="Unassembled WGS sequence"/>
</dbReference>
<keyword evidence="2" id="KW-1185">Reference proteome</keyword>
<evidence type="ECO:0000313" key="2">
    <source>
        <dbReference type="Proteomes" id="UP000469346"/>
    </source>
</evidence>